<name>A0ABQ7WG97_SOLTU</name>
<comment type="caution">
    <text evidence="2">The sequence shown here is derived from an EMBL/GenBank/DDBJ whole genome shotgun (WGS) entry which is preliminary data.</text>
</comment>
<evidence type="ECO:0000313" key="2">
    <source>
        <dbReference type="EMBL" id="KAH0778907.1"/>
    </source>
</evidence>
<dbReference type="Proteomes" id="UP000826656">
    <property type="component" value="Unassembled WGS sequence"/>
</dbReference>
<evidence type="ECO:0000313" key="3">
    <source>
        <dbReference type="Proteomes" id="UP000826656"/>
    </source>
</evidence>
<evidence type="ECO:0000256" key="1">
    <source>
        <dbReference type="SAM" id="Phobius"/>
    </source>
</evidence>
<reference evidence="2 3" key="1">
    <citation type="journal article" date="2021" name="bioRxiv">
        <title>Chromosome-scale and haplotype-resolved genome assembly of a tetraploid potato cultivar.</title>
        <authorList>
            <person name="Sun H."/>
            <person name="Jiao W.-B."/>
            <person name="Krause K."/>
            <person name="Campoy J.A."/>
            <person name="Goel M."/>
            <person name="Folz-Donahue K."/>
            <person name="Kukat C."/>
            <person name="Huettel B."/>
            <person name="Schneeberger K."/>
        </authorList>
    </citation>
    <scope>NUCLEOTIDE SEQUENCE [LARGE SCALE GENOMIC DNA]</scope>
    <source>
        <strain evidence="2">SolTubOtavaFocal</strain>
        <tissue evidence="2">Leaves</tissue>
    </source>
</reference>
<proteinExistence type="predicted"/>
<protein>
    <submittedName>
        <fullName evidence="2">Uncharacterized protein</fullName>
    </submittedName>
</protein>
<keyword evidence="1" id="KW-1133">Transmembrane helix</keyword>
<accession>A0ABQ7WG97</accession>
<sequence>MVWLFTISPEFRIGGVVKVEVYWWSWFGFFLLLLLSLTYSCQLKLVGDGENESGLIGEGVEEEKKAVRLGLV</sequence>
<feature type="transmembrane region" description="Helical" evidence="1">
    <location>
        <begin position="21"/>
        <end position="39"/>
    </location>
</feature>
<gene>
    <name evidence="2" type="ORF">KY290_005334</name>
</gene>
<organism evidence="2 3">
    <name type="scientific">Solanum tuberosum</name>
    <name type="common">Potato</name>
    <dbReference type="NCBI Taxonomy" id="4113"/>
    <lineage>
        <taxon>Eukaryota</taxon>
        <taxon>Viridiplantae</taxon>
        <taxon>Streptophyta</taxon>
        <taxon>Embryophyta</taxon>
        <taxon>Tracheophyta</taxon>
        <taxon>Spermatophyta</taxon>
        <taxon>Magnoliopsida</taxon>
        <taxon>eudicotyledons</taxon>
        <taxon>Gunneridae</taxon>
        <taxon>Pentapetalae</taxon>
        <taxon>asterids</taxon>
        <taxon>lamiids</taxon>
        <taxon>Solanales</taxon>
        <taxon>Solanaceae</taxon>
        <taxon>Solanoideae</taxon>
        <taxon>Solaneae</taxon>
        <taxon>Solanum</taxon>
    </lineage>
</organism>
<keyword evidence="3" id="KW-1185">Reference proteome</keyword>
<dbReference type="EMBL" id="JAIVGD010000002">
    <property type="protein sequence ID" value="KAH0778907.1"/>
    <property type="molecule type" value="Genomic_DNA"/>
</dbReference>
<keyword evidence="1" id="KW-0472">Membrane</keyword>
<keyword evidence="1" id="KW-0812">Transmembrane</keyword>